<evidence type="ECO:0000256" key="1">
    <source>
        <dbReference type="SAM" id="MobiDB-lite"/>
    </source>
</evidence>
<feature type="compositionally biased region" description="Pro residues" evidence="1">
    <location>
        <begin position="168"/>
        <end position="177"/>
    </location>
</feature>
<dbReference type="EMBL" id="CP039346">
    <property type="protein sequence ID" value="QCD82415.1"/>
    <property type="molecule type" value="Genomic_DNA"/>
</dbReference>
<reference evidence="2 3" key="1">
    <citation type="submission" date="2019-04" db="EMBL/GenBank/DDBJ databases">
        <title>An improved genome assembly and genetic linkage map for asparagus bean, Vigna unguiculata ssp. sesquipedialis.</title>
        <authorList>
            <person name="Xia Q."/>
            <person name="Zhang R."/>
            <person name="Dong Y."/>
        </authorList>
    </citation>
    <scope>NUCLEOTIDE SEQUENCE [LARGE SCALE GENOMIC DNA]</scope>
    <source>
        <tissue evidence="2">Leaf</tissue>
    </source>
</reference>
<organism evidence="2 3">
    <name type="scientific">Vigna unguiculata</name>
    <name type="common">Cowpea</name>
    <dbReference type="NCBI Taxonomy" id="3917"/>
    <lineage>
        <taxon>Eukaryota</taxon>
        <taxon>Viridiplantae</taxon>
        <taxon>Streptophyta</taxon>
        <taxon>Embryophyta</taxon>
        <taxon>Tracheophyta</taxon>
        <taxon>Spermatophyta</taxon>
        <taxon>Magnoliopsida</taxon>
        <taxon>eudicotyledons</taxon>
        <taxon>Gunneridae</taxon>
        <taxon>Pentapetalae</taxon>
        <taxon>rosids</taxon>
        <taxon>fabids</taxon>
        <taxon>Fabales</taxon>
        <taxon>Fabaceae</taxon>
        <taxon>Papilionoideae</taxon>
        <taxon>50 kb inversion clade</taxon>
        <taxon>NPAAA clade</taxon>
        <taxon>indigoferoid/millettioid clade</taxon>
        <taxon>Phaseoleae</taxon>
        <taxon>Vigna</taxon>
    </lineage>
</organism>
<evidence type="ECO:0000313" key="2">
    <source>
        <dbReference type="EMBL" id="QCD82415.1"/>
    </source>
</evidence>
<name>A0A4D6L1S2_VIGUN</name>
<feature type="compositionally biased region" description="Polar residues" evidence="1">
    <location>
        <begin position="36"/>
        <end position="70"/>
    </location>
</feature>
<proteinExistence type="predicted"/>
<dbReference type="Proteomes" id="UP000501690">
    <property type="component" value="Linkage Group LG2"/>
</dbReference>
<protein>
    <submittedName>
        <fullName evidence="2">Uncharacterized protein</fullName>
    </submittedName>
</protein>
<dbReference type="AlphaFoldDB" id="A0A4D6L1S2"/>
<gene>
    <name evidence="2" type="ORF">DEO72_LG2g2753</name>
</gene>
<feature type="region of interest" description="Disordered" evidence="1">
    <location>
        <begin position="31"/>
        <end position="89"/>
    </location>
</feature>
<feature type="compositionally biased region" description="Basic residues" evidence="1">
    <location>
        <begin position="178"/>
        <end position="196"/>
    </location>
</feature>
<feature type="region of interest" description="Disordered" evidence="1">
    <location>
        <begin position="168"/>
        <end position="207"/>
    </location>
</feature>
<keyword evidence="3" id="KW-1185">Reference proteome</keyword>
<accession>A0A4D6L1S2</accession>
<sequence length="207" mass="22159">MEAFFPTIFVRNHATAPPQHHRVALHSQLTLPPLPATTNSNNLREASPQRVSHGSYHPSRSPSRRAAQTCNHREHTASATCAVPSRIQPPPSLHLAHSMAAPPSFSIFTADPQDHHASAKLVPRTTTSESATTASFAATAAAANTTTASHPHSRPFFRTTVSSSPAIAPPSCVPSPPQKHHCWRRTSHVRPPHRKAAAAAPHGGLSF</sequence>
<evidence type="ECO:0000313" key="3">
    <source>
        <dbReference type="Proteomes" id="UP000501690"/>
    </source>
</evidence>